<name>A0A9N8EX78_9STRA</name>
<feature type="compositionally biased region" description="Basic and acidic residues" evidence="1">
    <location>
        <begin position="144"/>
        <end position="158"/>
    </location>
</feature>
<feature type="region of interest" description="Disordered" evidence="1">
    <location>
        <begin position="216"/>
        <end position="235"/>
    </location>
</feature>
<dbReference type="EMBL" id="CAICTM010001963">
    <property type="protein sequence ID" value="CAB9527254.1"/>
    <property type="molecule type" value="Genomic_DNA"/>
</dbReference>
<accession>A0A9N8EX78</accession>
<evidence type="ECO:0000313" key="3">
    <source>
        <dbReference type="EMBL" id="CAB9527254.1"/>
    </source>
</evidence>
<feature type="region of interest" description="Disordered" evidence="1">
    <location>
        <begin position="137"/>
        <end position="181"/>
    </location>
</feature>
<evidence type="ECO:0000256" key="2">
    <source>
        <dbReference type="SAM" id="SignalP"/>
    </source>
</evidence>
<keyword evidence="2" id="KW-0732">Signal</keyword>
<organism evidence="3 4">
    <name type="scientific">Seminavis robusta</name>
    <dbReference type="NCBI Taxonomy" id="568900"/>
    <lineage>
        <taxon>Eukaryota</taxon>
        <taxon>Sar</taxon>
        <taxon>Stramenopiles</taxon>
        <taxon>Ochrophyta</taxon>
        <taxon>Bacillariophyta</taxon>
        <taxon>Bacillariophyceae</taxon>
        <taxon>Bacillariophycidae</taxon>
        <taxon>Naviculales</taxon>
        <taxon>Naviculaceae</taxon>
        <taxon>Seminavis</taxon>
    </lineage>
</organism>
<gene>
    <name evidence="3" type="ORF">SEMRO_1965_G308270.1</name>
</gene>
<proteinExistence type="predicted"/>
<dbReference type="AlphaFoldDB" id="A0A9N8EX78"/>
<feature type="signal peptide" evidence="2">
    <location>
        <begin position="1"/>
        <end position="19"/>
    </location>
</feature>
<comment type="caution">
    <text evidence="3">The sequence shown here is derived from an EMBL/GenBank/DDBJ whole genome shotgun (WGS) entry which is preliminary data.</text>
</comment>
<evidence type="ECO:0000313" key="4">
    <source>
        <dbReference type="Proteomes" id="UP001153069"/>
    </source>
</evidence>
<protein>
    <submittedName>
        <fullName evidence="3">Uncharacterized protein</fullName>
    </submittedName>
</protein>
<sequence length="235" mass="25731">MKLCDVYLTLLVVFTAVGATDGFSPLPTSRQSNLPVVPVVQPPPCFRLFGILDEINNGGASSSSEDDEQFDSLFNDLIFCTGDTKAVIADRLESCSDPDFLQWLEWNMEESEDDEEAQALQDLLEMIDQVATETQANNNNQQAEQERRQEEQAKKQQEMESQQASDTTDNDTGSASATSSMSAADLLKKANAIDQAVMIAEASDDEKPNDFMRDAKAERGLGGFNNKGRMRVGGG</sequence>
<evidence type="ECO:0000256" key="1">
    <source>
        <dbReference type="SAM" id="MobiDB-lite"/>
    </source>
</evidence>
<keyword evidence="4" id="KW-1185">Reference proteome</keyword>
<reference evidence="3" key="1">
    <citation type="submission" date="2020-06" db="EMBL/GenBank/DDBJ databases">
        <authorList>
            <consortium name="Plant Systems Biology data submission"/>
        </authorList>
    </citation>
    <scope>NUCLEOTIDE SEQUENCE</scope>
    <source>
        <strain evidence="3">D6</strain>
    </source>
</reference>
<feature type="compositionally biased region" description="Gly residues" evidence="1">
    <location>
        <begin position="220"/>
        <end position="235"/>
    </location>
</feature>
<dbReference type="Proteomes" id="UP001153069">
    <property type="component" value="Unassembled WGS sequence"/>
</dbReference>
<feature type="chain" id="PRO_5040374364" evidence="2">
    <location>
        <begin position="20"/>
        <end position="235"/>
    </location>
</feature>